<evidence type="ECO:0000259" key="14">
    <source>
        <dbReference type="Pfam" id="PF17655"/>
    </source>
</evidence>
<comment type="caution">
    <text evidence="15">The sequence shown here is derived from an EMBL/GenBank/DDBJ whole genome shotgun (WGS) entry which is preliminary data.</text>
</comment>
<dbReference type="Gene3D" id="1.10.287.70">
    <property type="match status" value="1"/>
</dbReference>
<evidence type="ECO:0000256" key="2">
    <source>
        <dbReference type="ARBA" id="ARBA00022448"/>
    </source>
</evidence>
<feature type="compositionally biased region" description="Polar residues" evidence="11">
    <location>
        <begin position="1"/>
        <end position="12"/>
    </location>
</feature>
<gene>
    <name evidence="15" type="ORF">GCM10023187_44570</name>
</gene>
<feature type="transmembrane region" description="Helical" evidence="12">
    <location>
        <begin position="95"/>
        <end position="117"/>
    </location>
</feature>
<evidence type="ECO:0000313" key="16">
    <source>
        <dbReference type="Proteomes" id="UP001500936"/>
    </source>
</evidence>
<evidence type="ECO:0000256" key="5">
    <source>
        <dbReference type="ARBA" id="ARBA00022882"/>
    </source>
</evidence>
<keyword evidence="3" id="KW-0633">Potassium transport</keyword>
<dbReference type="PANTHER" id="PTHR11767">
    <property type="entry name" value="INWARD RECTIFIER POTASSIUM CHANNEL"/>
    <property type="match status" value="1"/>
</dbReference>
<evidence type="ECO:0000256" key="12">
    <source>
        <dbReference type="SAM" id="Phobius"/>
    </source>
</evidence>
<evidence type="ECO:0000313" key="15">
    <source>
        <dbReference type="EMBL" id="GAA4414735.1"/>
    </source>
</evidence>
<evidence type="ECO:0000256" key="8">
    <source>
        <dbReference type="ARBA" id="ARBA00023065"/>
    </source>
</evidence>
<dbReference type="Proteomes" id="UP001500936">
    <property type="component" value="Unassembled WGS sequence"/>
</dbReference>
<dbReference type="SUPFAM" id="SSF81296">
    <property type="entry name" value="E set domains"/>
    <property type="match status" value="1"/>
</dbReference>
<accession>A0ABP8KRV8</accession>
<keyword evidence="10" id="KW-0407">Ion channel</keyword>
<feature type="region of interest" description="Disordered" evidence="11">
    <location>
        <begin position="1"/>
        <end position="44"/>
    </location>
</feature>
<dbReference type="InterPro" id="IPR013099">
    <property type="entry name" value="K_chnl_dom"/>
</dbReference>
<keyword evidence="8" id="KW-0406">Ion transport</keyword>
<comment type="subcellular location">
    <subcellularLocation>
        <location evidence="1">Membrane</location>
        <topology evidence="1">Multi-pass membrane protein</topology>
    </subcellularLocation>
</comment>
<dbReference type="RefSeq" id="WP_345270233.1">
    <property type="nucleotide sequence ID" value="NZ_BAABHB010000012.1"/>
</dbReference>
<keyword evidence="7 12" id="KW-1133">Transmembrane helix</keyword>
<evidence type="ECO:0000256" key="10">
    <source>
        <dbReference type="ARBA" id="ARBA00023303"/>
    </source>
</evidence>
<organism evidence="15 16">
    <name type="scientific">Nibrella viscosa</name>
    <dbReference type="NCBI Taxonomy" id="1084524"/>
    <lineage>
        <taxon>Bacteria</taxon>
        <taxon>Pseudomonadati</taxon>
        <taxon>Bacteroidota</taxon>
        <taxon>Cytophagia</taxon>
        <taxon>Cytophagales</taxon>
        <taxon>Spirosomataceae</taxon>
        <taxon>Nibrella</taxon>
    </lineage>
</organism>
<evidence type="ECO:0000256" key="9">
    <source>
        <dbReference type="ARBA" id="ARBA00023136"/>
    </source>
</evidence>
<evidence type="ECO:0000256" key="4">
    <source>
        <dbReference type="ARBA" id="ARBA00022692"/>
    </source>
</evidence>
<dbReference type="InterPro" id="IPR013518">
    <property type="entry name" value="K_chnl_inward-rec_Kir_cyto"/>
</dbReference>
<dbReference type="Gene3D" id="2.60.40.1400">
    <property type="entry name" value="G protein-activated inward rectifier potassium channel 1"/>
    <property type="match status" value="1"/>
</dbReference>
<keyword evidence="16" id="KW-1185">Reference proteome</keyword>
<dbReference type="InterPro" id="IPR016449">
    <property type="entry name" value="K_chnl_inward-rec_Kir"/>
</dbReference>
<dbReference type="InterPro" id="IPR041647">
    <property type="entry name" value="IRK_C"/>
</dbReference>
<keyword evidence="5" id="KW-0851">Voltage-gated channel</keyword>
<keyword evidence="2" id="KW-0813">Transport</keyword>
<proteinExistence type="predicted"/>
<evidence type="ECO:0000256" key="1">
    <source>
        <dbReference type="ARBA" id="ARBA00004141"/>
    </source>
</evidence>
<dbReference type="Pfam" id="PF07885">
    <property type="entry name" value="Ion_trans_2"/>
    <property type="match status" value="1"/>
</dbReference>
<protein>
    <submittedName>
        <fullName evidence="15">Ion channel</fullName>
    </submittedName>
</protein>
<evidence type="ECO:0000256" key="6">
    <source>
        <dbReference type="ARBA" id="ARBA00022958"/>
    </source>
</evidence>
<evidence type="ECO:0000256" key="11">
    <source>
        <dbReference type="SAM" id="MobiDB-lite"/>
    </source>
</evidence>
<feature type="domain" description="Potassium channel" evidence="13">
    <location>
        <begin position="116"/>
        <end position="182"/>
    </location>
</feature>
<name>A0ABP8KRV8_9BACT</name>
<keyword evidence="9 12" id="KW-0472">Membrane</keyword>
<dbReference type="InterPro" id="IPR014756">
    <property type="entry name" value="Ig_E-set"/>
</dbReference>
<evidence type="ECO:0000256" key="7">
    <source>
        <dbReference type="ARBA" id="ARBA00022989"/>
    </source>
</evidence>
<reference evidence="16" key="1">
    <citation type="journal article" date="2019" name="Int. J. Syst. Evol. Microbiol.">
        <title>The Global Catalogue of Microorganisms (GCM) 10K type strain sequencing project: providing services to taxonomists for standard genome sequencing and annotation.</title>
        <authorList>
            <consortium name="The Broad Institute Genomics Platform"/>
            <consortium name="The Broad Institute Genome Sequencing Center for Infectious Disease"/>
            <person name="Wu L."/>
            <person name="Ma J."/>
        </authorList>
    </citation>
    <scope>NUCLEOTIDE SEQUENCE [LARGE SCALE GENOMIC DNA]</scope>
    <source>
        <strain evidence="16">JCM 17925</strain>
    </source>
</reference>
<sequence length="351" mass="39927">MQSKNLLNQSAKSDSKPGKKGSFTLGQRRPGGQHNSTLVEQEEKRQDLGFGTRINDSYSRLINKDGSFNVNRVNEPFWHRLNLYHRLITMPWPKFYLLVVAAYITTNALFACLYLLAGKEHLKGLSESDTGNGFWGAFFFSAQTLTTVGYGHVSPSGYLTSAIAAFESMIGLLAFALATGLLYGRFSRPVAHVRFSRHAVFAPYLDVNGWMFRIINERSNQLVDVEVEVSLSRLENKPDGTPYRRYYNLKLERSKVNFFPANWTLVHPITDSSPLYGCTPGQLDESDAEFLILLRAVDDTFSQMVHARMSYRADEVLWGRKFKPLFDTSDNGNYWLDMNKLDDTEEMPLNL</sequence>
<keyword evidence="6" id="KW-0630">Potassium</keyword>
<dbReference type="SUPFAM" id="SSF81324">
    <property type="entry name" value="Voltage-gated potassium channels"/>
    <property type="match status" value="1"/>
</dbReference>
<feature type="transmembrane region" description="Helical" evidence="12">
    <location>
        <begin position="158"/>
        <end position="184"/>
    </location>
</feature>
<dbReference type="PRINTS" id="PR01320">
    <property type="entry name" value="KIRCHANNEL"/>
</dbReference>
<evidence type="ECO:0000259" key="13">
    <source>
        <dbReference type="Pfam" id="PF07885"/>
    </source>
</evidence>
<dbReference type="EMBL" id="BAABHB010000012">
    <property type="protein sequence ID" value="GAA4414735.1"/>
    <property type="molecule type" value="Genomic_DNA"/>
</dbReference>
<dbReference type="Pfam" id="PF17655">
    <property type="entry name" value="IRK_C"/>
    <property type="match status" value="1"/>
</dbReference>
<keyword evidence="4 12" id="KW-0812">Transmembrane</keyword>
<evidence type="ECO:0000256" key="3">
    <source>
        <dbReference type="ARBA" id="ARBA00022538"/>
    </source>
</evidence>
<feature type="domain" description="Inward rectifier potassium channel C-terminal" evidence="14">
    <location>
        <begin position="193"/>
        <end position="348"/>
    </location>
</feature>